<keyword evidence="2" id="KW-1185">Reference proteome</keyword>
<sequence length="167" mass="19732">MITYIDKLSFEKLRSVFINYLHLVYCAKHHLIERFTEIEDDANFNDLKLAIDETIDDTRNQLLRIEAIYILMDVEPNLTSCDSFINLAEDAFYKIQKHSMEPQVRDMYLLFYMQNVENLEMASWQVLEIIANKLKMEPVRAMLRECFDEAKADRALLLSIMRKLIAG</sequence>
<evidence type="ECO:0000313" key="2">
    <source>
        <dbReference type="Proteomes" id="UP001597010"/>
    </source>
</evidence>
<dbReference type="Pfam" id="PF05974">
    <property type="entry name" value="DUF892"/>
    <property type="match status" value="1"/>
</dbReference>
<proteinExistence type="predicted"/>
<reference evidence="2" key="1">
    <citation type="journal article" date="2019" name="Int. J. Syst. Evol. Microbiol.">
        <title>The Global Catalogue of Microorganisms (GCM) 10K type strain sequencing project: providing services to taxonomists for standard genome sequencing and annotation.</title>
        <authorList>
            <consortium name="The Broad Institute Genomics Platform"/>
            <consortium name="The Broad Institute Genome Sequencing Center for Infectious Disease"/>
            <person name="Wu L."/>
            <person name="Ma J."/>
        </authorList>
    </citation>
    <scope>NUCLEOTIDE SEQUENCE [LARGE SCALE GENOMIC DNA]</scope>
    <source>
        <strain evidence="2">CCUG 61484</strain>
    </source>
</reference>
<dbReference type="EMBL" id="JBHTHZ010000001">
    <property type="protein sequence ID" value="MFD0791987.1"/>
    <property type="molecule type" value="Genomic_DNA"/>
</dbReference>
<dbReference type="Proteomes" id="UP001597010">
    <property type="component" value="Unassembled WGS sequence"/>
</dbReference>
<dbReference type="SUPFAM" id="SSF47240">
    <property type="entry name" value="Ferritin-like"/>
    <property type="match status" value="1"/>
</dbReference>
<organism evidence="1 2">
    <name type="scientific">Mucilaginibacter litoreus</name>
    <dbReference type="NCBI Taxonomy" id="1048221"/>
    <lineage>
        <taxon>Bacteria</taxon>
        <taxon>Pseudomonadati</taxon>
        <taxon>Bacteroidota</taxon>
        <taxon>Sphingobacteriia</taxon>
        <taxon>Sphingobacteriales</taxon>
        <taxon>Sphingobacteriaceae</taxon>
        <taxon>Mucilaginibacter</taxon>
    </lineage>
</organism>
<dbReference type="Gene3D" id="1.20.1260.10">
    <property type="match status" value="1"/>
</dbReference>
<dbReference type="InterPro" id="IPR012347">
    <property type="entry name" value="Ferritin-like"/>
</dbReference>
<dbReference type="InterPro" id="IPR009078">
    <property type="entry name" value="Ferritin-like_SF"/>
</dbReference>
<dbReference type="InterPro" id="IPR047114">
    <property type="entry name" value="YciF"/>
</dbReference>
<accession>A0ABW3ALW7</accession>
<dbReference type="PANTHER" id="PTHR30565:SF9">
    <property type="entry name" value="PROTEIN YCIF"/>
    <property type="match status" value="1"/>
</dbReference>
<protein>
    <submittedName>
        <fullName evidence="1">DUF892 family protein</fullName>
    </submittedName>
</protein>
<dbReference type="RefSeq" id="WP_377110692.1">
    <property type="nucleotide sequence ID" value="NZ_JBHTHZ010000001.1"/>
</dbReference>
<comment type="caution">
    <text evidence="1">The sequence shown here is derived from an EMBL/GenBank/DDBJ whole genome shotgun (WGS) entry which is preliminary data.</text>
</comment>
<dbReference type="PANTHER" id="PTHR30565">
    <property type="entry name" value="PROTEIN YCIF"/>
    <property type="match status" value="1"/>
</dbReference>
<evidence type="ECO:0000313" key="1">
    <source>
        <dbReference type="EMBL" id="MFD0791987.1"/>
    </source>
</evidence>
<dbReference type="InterPro" id="IPR010287">
    <property type="entry name" value="DUF892_YciF-like"/>
</dbReference>
<name>A0ABW3ALW7_9SPHI</name>
<gene>
    <name evidence="1" type="ORF">ACFQZX_00080</name>
</gene>